<dbReference type="Gene3D" id="3.90.25.10">
    <property type="entry name" value="UDP-galactose 4-epimerase, domain 1"/>
    <property type="match status" value="1"/>
</dbReference>
<reference evidence="7" key="1">
    <citation type="submission" date="2024-03" db="EMBL/GenBank/DDBJ databases">
        <authorList>
            <person name="Chantapakul B."/>
            <person name="Wang S."/>
        </authorList>
    </citation>
    <scope>NUCLEOTIDE SEQUENCE</scope>
</reference>
<dbReference type="SUPFAM" id="SSF51735">
    <property type="entry name" value="NAD(P)-binding Rossmann-fold domains"/>
    <property type="match status" value="1"/>
</dbReference>
<keyword evidence="4" id="KW-0520">NAD</keyword>
<gene>
    <name evidence="7" type="ORF">LDCGVIBL_CDS0171</name>
</gene>
<evidence type="ECO:0000256" key="1">
    <source>
        <dbReference type="ARBA" id="ARBA00000083"/>
    </source>
</evidence>
<comment type="catalytic activity">
    <reaction evidence="1">
        <text>UDP-alpha-D-glucose = UDP-alpha-D-galactose</text>
        <dbReference type="Rhea" id="RHEA:22168"/>
        <dbReference type="ChEBI" id="CHEBI:58885"/>
        <dbReference type="ChEBI" id="CHEBI:66914"/>
        <dbReference type="EC" id="5.1.3.2"/>
    </reaction>
</comment>
<evidence type="ECO:0000256" key="4">
    <source>
        <dbReference type="ARBA" id="ARBA00023027"/>
    </source>
</evidence>
<dbReference type="Gene3D" id="3.40.50.720">
    <property type="entry name" value="NAD(P)-binding Rossmann-like Domain"/>
    <property type="match status" value="1"/>
</dbReference>
<dbReference type="EC" id="5.1.3.2" evidence="3"/>
<organism evidence="7">
    <name type="scientific">Rhizobium phage LG08</name>
    <dbReference type="NCBI Taxonomy" id="3129229"/>
    <lineage>
        <taxon>Viruses</taxon>
        <taxon>Duplodnaviria</taxon>
        <taxon>Heunggongvirae</taxon>
        <taxon>Uroviricota</taxon>
        <taxon>Caudoviricetes</taxon>
    </lineage>
</organism>
<evidence type="ECO:0000259" key="6">
    <source>
        <dbReference type="Pfam" id="PF16363"/>
    </source>
</evidence>
<comment type="cofactor">
    <cofactor evidence="2">
        <name>NAD(+)</name>
        <dbReference type="ChEBI" id="CHEBI:57540"/>
    </cofactor>
</comment>
<keyword evidence="5" id="KW-0413">Isomerase</keyword>
<dbReference type="InterPro" id="IPR016040">
    <property type="entry name" value="NAD(P)-bd_dom"/>
</dbReference>
<dbReference type="InterPro" id="IPR005886">
    <property type="entry name" value="UDP_G4E"/>
</dbReference>
<dbReference type="GO" id="GO:0006012">
    <property type="term" value="P:galactose metabolic process"/>
    <property type="evidence" value="ECO:0007669"/>
    <property type="project" value="InterPro"/>
</dbReference>
<dbReference type="PANTHER" id="PTHR43725">
    <property type="entry name" value="UDP-GLUCOSE 4-EPIMERASE"/>
    <property type="match status" value="1"/>
</dbReference>
<evidence type="ECO:0000256" key="2">
    <source>
        <dbReference type="ARBA" id="ARBA00001911"/>
    </source>
</evidence>
<dbReference type="EMBL" id="PP429226">
    <property type="protein sequence ID" value="XCI77529.1"/>
    <property type="molecule type" value="Genomic_DNA"/>
</dbReference>
<dbReference type="Pfam" id="PF16363">
    <property type="entry name" value="GDP_Man_Dehyd"/>
    <property type="match status" value="1"/>
</dbReference>
<dbReference type="GO" id="GO:0003978">
    <property type="term" value="F:UDP-glucose 4-epimerase activity"/>
    <property type="evidence" value="ECO:0007669"/>
    <property type="project" value="UniProtKB-EC"/>
</dbReference>
<proteinExistence type="predicted"/>
<dbReference type="NCBIfam" id="TIGR01179">
    <property type="entry name" value="galE"/>
    <property type="match status" value="1"/>
</dbReference>
<sequence length="330" mass="36191">MSKILVTGGLGYIGSNLVTGLVRQGHDVKVIDDCSNSHASVVPTIEYLTNETLDVEFGTIGKDRFSSLEEIEYVFHLAGHKSVGESVSNPLKYYQGNISATTALLQALNPAVLKKFIFSSTAAVYGDVFEEKIKEYSPLLPTNPYASSKVMCESIIQDWCDSTGSKSAILRYFNPVGAGVDCMLGDDGLISTNLFPIIGLYLLGRTESVKVFGDDYATPDGTGVRDYIDIDDLVDAHIQAMGHNASQFLDISTFNVGSGKGHSVLEVIEAFEKVYGEKIKVEFRDRRPGDVSSLICDPSKAKTLLNFETERDLEKSVRTYIKFLENVYSL</sequence>
<dbReference type="InterPro" id="IPR036291">
    <property type="entry name" value="NAD(P)-bd_dom_sf"/>
</dbReference>
<name>A0AAU8HYM6_9CAUD</name>
<evidence type="ECO:0000256" key="3">
    <source>
        <dbReference type="ARBA" id="ARBA00013189"/>
    </source>
</evidence>
<protein>
    <recommendedName>
        <fullName evidence="3">UDP-glucose 4-epimerase</fullName>
        <ecNumber evidence="3">5.1.3.2</ecNumber>
    </recommendedName>
</protein>
<evidence type="ECO:0000256" key="5">
    <source>
        <dbReference type="ARBA" id="ARBA00023235"/>
    </source>
</evidence>
<feature type="domain" description="NAD(P)-binding" evidence="6">
    <location>
        <begin position="5"/>
        <end position="318"/>
    </location>
</feature>
<dbReference type="PANTHER" id="PTHR43725:SF47">
    <property type="entry name" value="UDP-GLUCOSE 4-EPIMERASE"/>
    <property type="match status" value="1"/>
</dbReference>
<accession>A0AAU8HYM6</accession>
<evidence type="ECO:0000313" key="7">
    <source>
        <dbReference type="EMBL" id="XCI77529.1"/>
    </source>
</evidence>